<name>A0A517ZQ36_9PLAN</name>
<evidence type="ECO:0008006" key="4">
    <source>
        <dbReference type="Google" id="ProtNLM"/>
    </source>
</evidence>
<evidence type="ECO:0000313" key="3">
    <source>
        <dbReference type="Proteomes" id="UP000319383"/>
    </source>
</evidence>
<keyword evidence="1" id="KW-0812">Transmembrane</keyword>
<gene>
    <name evidence="2" type="ORF">Mal52_30410</name>
</gene>
<dbReference type="Proteomes" id="UP000319383">
    <property type="component" value="Chromosome"/>
</dbReference>
<dbReference type="EMBL" id="CP036276">
    <property type="protein sequence ID" value="QDU44557.1"/>
    <property type="molecule type" value="Genomic_DNA"/>
</dbReference>
<dbReference type="RefSeq" id="WP_145376899.1">
    <property type="nucleotide sequence ID" value="NZ_CP036276.1"/>
</dbReference>
<protein>
    <recommendedName>
        <fullName evidence="4">General secretion pathway protein K</fullName>
    </recommendedName>
</protein>
<accession>A0A517ZQ36</accession>
<keyword evidence="1" id="KW-0472">Membrane</keyword>
<sequence>MRNQFSPHLMRSFTRRPRRRSGFVLVMVLVLIAMAGISLAGLARRSLRLAQHAAEEQERLQRRWGTISCQQMFLDRAEELLETQAATVKPEELTWPLPATLSGTVELGGLQFEFYISDEDAKANLNMIYRRSPEEVRRVVGLLAGGAGSGVVMTNVRLPNAKLLSREMSPLGSWGQIFEPVGVTEPGRIPQSIRKATRRMTCWGSGKLNIRRADATTVRTVCTSTVSQEAVGQLLALRAEPGQTGLSALTSRMTINNKDRSALRRLIIDESKCHAAWITCRSHQRTWNTLIVDRPGDGSGAETLQFTW</sequence>
<proteinExistence type="predicted"/>
<dbReference type="KEGG" id="sdyn:Mal52_30410"/>
<evidence type="ECO:0000256" key="1">
    <source>
        <dbReference type="SAM" id="Phobius"/>
    </source>
</evidence>
<keyword evidence="3" id="KW-1185">Reference proteome</keyword>
<organism evidence="2 3">
    <name type="scientific">Symmachiella dynata</name>
    <dbReference type="NCBI Taxonomy" id="2527995"/>
    <lineage>
        <taxon>Bacteria</taxon>
        <taxon>Pseudomonadati</taxon>
        <taxon>Planctomycetota</taxon>
        <taxon>Planctomycetia</taxon>
        <taxon>Planctomycetales</taxon>
        <taxon>Planctomycetaceae</taxon>
        <taxon>Symmachiella</taxon>
    </lineage>
</organism>
<reference evidence="2 3" key="1">
    <citation type="submission" date="2019-02" db="EMBL/GenBank/DDBJ databases">
        <title>Deep-cultivation of Planctomycetes and their phenomic and genomic characterization uncovers novel biology.</title>
        <authorList>
            <person name="Wiegand S."/>
            <person name="Jogler M."/>
            <person name="Boedeker C."/>
            <person name="Pinto D."/>
            <person name="Vollmers J."/>
            <person name="Rivas-Marin E."/>
            <person name="Kohn T."/>
            <person name="Peeters S.H."/>
            <person name="Heuer A."/>
            <person name="Rast P."/>
            <person name="Oberbeckmann S."/>
            <person name="Bunk B."/>
            <person name="Jeske O."/>
            <person name="Meyerdierks A."/>
            <person name="Storesund J.E."/>
            <person name="Kallscheuer N."/>
            <person name="Luecker S."/>
            <person name="Lage O.M."/>
            <person name="Pohl T."/>
            <person name="Merkel B.J."/>
            <person name="Hornburger P."/>
            <person name="Mueller R.-W."/>
            <person name="Bruemmer F."/>
            <person name="Labrenz M."/>
            <person name="Spormann A.M."/>
            <person name="Op den Camp H."/>
            <person name="Overmann J."/>
            <person name="Amann R."/>
            <person name="Jetten M.S.M."/>
            <person name="Mascher T."/>
            <person name="Medema M.H."/>
            <person name="Devos D.P."/>
            <person name="Kaster A.-K."/>
            <person name="Ovreas L."/>
            <person name="Rohde M."/>
            <person name="Galperin M.Y."/>
            <person name="Jogler C."/>
        </authorList>
    </citation>
    <scope>NUCLEOTIDE SEQUENCE [LARGE SCALE GENOMIC DNA]</scope>
    <source>
        <strain evidence="2 3">Mal52</strain>
    </source>
</reference>
<evidence type="ECO:0000313" key="2">
    <source>
        <dbReference type="EMBL" id="QDU44557.1"/>
    </source>
</evidence>
<keyword evidence="1" id="KW-1133">Transmembrane helix</keyword>
<feature type="transmembrane region" description="Helical" evidence="1">
    <location>
        <begin position="21"/>
        <end position="43"/>
    </location>
</feature>
<dbReference type="AlphaFoldDB" id="A0A517ZQ36"/>